<protein>
    <submittedName>
        <fullName evidence="1">Uncharacterized protein</fullName>
    </submittedName>
</protein>
<dbReference type="AlphaFoldDB" id="A0A840ZGZ5"/>
<accession>A0A840ZGZ5</accession>
<reference evidence="1 2" key="1">
    <citation type="submission" date="2020-08" db="EMBL/GenBank/DDBJ databases">
        <title>Genomic Encyclopedia of Type Strains, Phase IV (KMG-IV): sequencing the most valuable type-strain genomes for metagenomic binning, comparative biology and taxonomic classification.</title>
        <authorList>
            <person name="Goeker M."/>
        </authorList>
    </citation>
    <scope>NUCLEOTIDE SEQUENCE [LARGE SCALE GENOMIC DNA]</scope>
    <source>
        <strain evidence="1 2">DSM 2163</strain>
    </source>
</reference>
<proteinExistence type="predicted"/>
<evidence type="ECO:0000313" key="2">
    <source>
        <dbReference type="Proteomes" id="UP000583454"/>
    </source>
</evidence>
<comment type="caution">
    <text evidence="1">The sequence shown here is derived from an EMBL/GenBank/DDBJ whole genome shotgun (WGS) entry which is preliminary data.</text>
</comment>
<evidence type="ECO:0000313" key="1">
    <source>
        <dbReference type="EMBL" id="MBB5756560.1"/>
    </source>
</evidence>
<sequence length="34" mass="3669">MAKGANATGIASGFAAPAILRQYRHRKRRSDLIA</sequence>
<dbReference type="EMBL" id="JACHOP010000004">
    <property type="protein sequence ID" value="MBB5756560.1"/>
    <property type="molecule type" value="Genomic_DNA"/>
</dbReference>
<name>A0A840ZGZ5_9HYPH</name>
<gene>
    <name evidence="1" type="ORF">HNR00_001260</name>
</gene>
<organism evidence="1 2">
    <name type="scientific">Methylorubrum rhodinum</name>
    <dbReference type="NCBI Taxonomy" id="29428"/>
    <lineage>
        <taxon>Bacteria</taxon>
        <taxon>Pseudomonadati</taxon>
        <taxon>Pseudomonadota</taxon>
        <taxon>Alphaproteobacteria</taxon>
        <taxon>Hyphomicrobiales</taxon>
        <taxon>Methylobacteriaceae</taxon>
        <taxon>Methylorubrum</taxon>
    </lineage>
</organism>
<dbReference type="Proteomes" id="UP000583454">
    <property type="component" value="Unassembled WGS sequence"/>
</dbReference>
<keyword evidence="2" id="KW-1185">Reference proteome</keyword>